<dbReference type="InterPro" id="IPR056783">
    <property type="entry name" value="PSF1_C"/>
</dbReference>
<evidence type="ECO:0000256" key="5">
    <source>
        <dbReference type="ARBA" id="ARBA00023242"/>
    </source>
</evidence>
<name>A0A4T0LWF0_9BASI</name>
<evidence type="ECO:0000259" key="7">
    <source>
        <dbReference type="Pfam" id="PF05916"/>
    </source>
</evidence>
<feature type="domain" description="GINS subunit" evidence="7">
    <location>
        <begin position="73"/>
        <end position="167"/>
    </location>
</feature>
<dbReference type="CDD" id="cd11710">
    <property type="entry name" value="GINS_A_psf1"/>
    <property type="match status" value="1"/>
</dbReference>
<protein>
    <recommendedName>
        <fullName evidence="3 6">DNA replication complex GINS protein PSF1</fullName>
    </recommendedName>
</protein>
<keyword evidence="5 6" id="KW-0539">Nucleus</keyword>
<dbReference type="GO" id="GO:0000811">
    <property type="term" value="C:GINS complex"/>
    <property type="evidence" value="ECO:0007669"/>
    <property type="project" value="UniProtKB-UniRule"/>
</dbReference>
<evidence type="ECO:0000259" key="8">
    <source>
        <dbReference type="Pfam" id="PF24997"/>
    </source>
</evidence>
<dbReference type="Pfam" id="PF05916">
    <property type="entry name" value="Sld5"/>
    <property type="match status" value="1"/>
</dbReference>
<sequence length="234" mass="26889">MCMKAKRISTPHTYTLYILPPSMSQQYTDIAHRLIQQSRRSHLTDSLYAYDDASVREITRECRYLNSQINDTVERLTNEADQSLMESDKPTLAQLTILNLCAQRNKRCLLGYHHHRLNKLRDLYWKSGAALAHLLNEHDNGGIRDELSPTEVDFLRGYSSLITQYKSPFLDVVDITSGSLEPPKDLHISVRVVRDAGLIETQGGPVDFRVGQRFMVRRSDVERLLVQGYLEQVD</sequence>
<proteinExistence type="inferred from homology"/>
<evidence type="ECO:0000313" key="10">
    <source>
        <dbReference type="Proteomes" id="UP000310708"/>
    </source>
</evidence>
<evidence type="ECO:0000256" key="2">
    <source>
        <dbReference type="ARBA" id="ARBA00006677"/>
    </source>
</evidence>
<accession>A0A4T0LWF0</accession>
<dbReference type="AlphaFoldDB" id="A0A4T0LWF0"/>
<dbReference type="InterPro" id="IPR021151">
    <property type="entry name" value="GINS_A"/>
</dbReference>
<dbReference type="GO" id="GO:1902983">
    <property type="term" value="P:DNA strand elongation involved in mitotic DNA replication"/>
    <property type="evidence" value="ECO:0007669"/>
    <property type="project" value="TreeGrafter"/>
</dbReference>
<evidence type="ECO:0000256" key="6">
    <source>
        <dbReference type="RuleBase" id="RU368085"/>
    </source>
</evidence>
<comment type="similarity">
    <text evidence="2 6">Belongs to the GINS1/PSF1 family.</text>
</comment>
<dbReference type="SUPFAM" id="SSF158573">
    <property type="entry name" value="GINS helical bundle-like"/>
    <property type="match status" value="1"/>
</dbReference>
<evidence type="ECO:0000256" key="3">
    <source>
        <dbReference type="ARBA" id="ARBA00015143"/>
    </source>
</evidence>
<evidence type="ECO:0000256" key="4">
    <source>
        <dbReference type="ARBA" id="ARBA00022705"/>
    </source>
</evidence>
<comment type="caution">
    <text evidence="9">The sequence shown here is derived from an EMBL/GenBank/DDBJ whole genome shotgun (WGS) entry which is preliminary data.</text>
</comment>
<dbReference type="InterPro" id="IPR005339">
    <property type="entry name" value="GINS_Psf1"/>
</dbReference>
<comment type="function">
    <text evidence="6">Required for correct functioning of the GINS complex, a complex that plays an essential role in the initiation of DNA replication, and progression of DNA replication forks. GINS complex seems to bind preferentially to single-stranded DNA.</text>
</comment>
<dbReference type="Gene3D" id="1.20.58.1030">
    <property type="match status" value="1"/>
</dbReference>
<dbReference type="PANTHER" id="PTHR12914:SF2">
    <property type="entry name" value="DNA REPLICATION COMPLEX GINS PROTEIN PSF1"/>
    <property type="match status" value="1"/>
</dbReference>
<keyword evidence="4 6" id="KW-0235">DNA replication</keyword>
<dbReference type="InterPro" id="IPR036224">
    <property type="entry name" value="GINS_bundle-like_dom_sf"/>
</dbReference>
<comment type="subcellular location">
    <subcellularLocation>
        <location evidence="1 6">Nucleus</location>
    </subcellularLocation>
</comment>
<evidence type="ECO:0000256" key="1">
    <source>
        <dbReference type="ARBA" id="ARBA00004123"/>
    </source>
</evidence>
<dbReference type="Proteomes" id="UP000310708">
    <property type="component" value="Unassembled WGS sequence"/>
</dbReference>
<dbReference type="PANTHER" id="PTHR12914">
    <property type="entry name" value="PARTNER OF SLD5"/>
    <property type="match status" value="1"/>
</dbReference>
<organism evidence="9 10">
    <name type="scientific">Wallemia mellicola</name>
    <dbReference type="NCBI Taxonomy" id="1708541"/>
    <lineage>
        <taxon>Eukaryota</taxon>
        <taxon>Fungi</taxon>
        <taxon>Dikarya</taxon>
        <taxon>Basidiomycota</taxon>
        <taxon>Wallemiomycotina</taxon>
        <taxon>Wallemiomycetes</taxon>
        <taxon>Wallemiales</taxon>
        <taxon>Wallemiaceae</taxon>
        <taxon>Wallemia</taxon>
    </lineage>
</organism>
<dbReference type="CDD" id="cd21696">
    <property type="entry name" value="GINS_B_Psf1"/>
    <property type="match status" value="1"/>
</dbReference>
<dbReference type="EMBL" id="SPRX01000036">
    <property type="protein sequence ID" value="TIC64183.1"/>
    <property type="molecule type" value="Genomic_DNA"/>
</dbReference>
<dbReference type="Pfam" id="PF24997">
    <property type="entry name" value="PSF1_C"/>
    <property type="match status" value="1"/>
</dbReference>
<feature type="domain" description="DNA replication complex GINS protein PSF1 C-terminal" evidence="8">
    <location>
        <begin position="184"/>
        <end position="232"/>
    </location>
</feature>
<evidence type="ECO:0000313" key="9">
    <source>
        <dbReference type="EMBL" id="TIC64183.1"/>
    </source>
</evidence>
<comment type="subunit">
    <text evidence="6">Component of the GINS complex.</text>
</comment>
<reference evidence="9 10" key="1">
    <citation type="submission" date="2019-03" db="EMBL/GenBank/DDBJ databases">
        <title>Sequencing 25 genomes of Wallemia mellicola.</title>
        <authorList>
            <person name="Gostincar C."/>
        </authorList>
    </citation>
    <scope>NUCLEOTIDE SEQUENCE [LARGE SCALE GENOMIC DNA]</scope>
    <source>
        <strain evidence="9 10">EXF-757</strain>
    </source>
</reference>
<gene>
    <name evidence="9" type="ORF">E3Q01_02856</name>
</gene>